<sequence>MQQGIYVVANNNVYDQLVALLNSVEANYSRDIPICVIPYNNDIDLIKKEITKRKNVSLFENQAIIEKWERFVTRVQALYYDYPSELGSKKKKAQKVQHSRKYCAFDGEFDKFIFIDCDTLVFRPLNHIFQKLDDYDFIVHDFQRKTSSNKNTIDSFIEVFQDSYGSTDVLSRYFHCSGFWGAKRGAITELDLEVFLQDLASGEIRIFGDKLSEQRLLNYMTLKKLFKPYNLTFDGDSEYCTGVCVTSKHFEEKQHILYDKGKRLTYLHYMGVSNELFGQLCEWQKSKIPFKNALLPITDKLFDRKISSIPYKDVFVHYRFLYEA</sequence>
<evidence type="ECO:0000313" key="1">
    <source>
        <dbReference type="EMBL" id="MEP0816291.1"/>
    </source>
</evidence>
<accession>A0ABV0J5F8</accession>
<dbReference type="Gene3D" id="3.90.550.10">
    <property type="entry name" value="Spore Coat Polysaccharide Biosynthesis Protein SpsA, Chain A"/>
    <property type="match status" value="1"/>
</dbReference>
<proteinExistence type="predicted"/>
<dbReference type="InterPro" id="IPR054619">
    <property type="entry name" value="Npun_R2821-like"/>
</dbReference>
<gene>
    <name evidence="1" type="ORF">NC998_04180</name>
</gene>
<dbReference type="InterPro" id="IPR029044">
    <property type="entry name" value="Nucleotide-diphossugar_trans"/>
</dbReference>
<reference evidence="1 2" key="1">
    <citation type="submission" date="2022-04" db="EMBL/GenBank/DDBJ databases">
        <title>Positive selection, recombination, and allopatry shape intraspecific diversity of widespread and dominant cyanobacteria.</title>
        <authorList>
            <person name="Wei J."/>
            <person name="Shu W."/>
            <person name="Hu C."/>
        </authorList>
    </citation>
    <scope>NUCLEOTIDE SEQUENCE [LARGE SCALE GENOMIC DNA]</scope>
    <source>
        <strain evidence="1 2">GB2-A4</strain>
    </source>
</reference>
<dbReference type="EMBL" id="JAMPKM010000002">
    <property type="protein sequence ID" value="MEP0816291.1"/>
    <property type="molecule type" value="Genomic_DNA"/>
</dbReference>
<evidence type="ECO:0000313" key="2">
    <source>
        <dbReference type="Proteomes" id="UP001464891"/>
    </source>
</evidence>
<comment type="caution">
    <text evidence="1">The sequence shown here is derived from an EMBL/GenBank/DDBJ whole genome shotgun (WGS) entry which is preliminary data.</text>
</comment>
<dbReference type="RefSeq" id="WP_190433561.1">
    <property type="nucleotide sequence ID" value="NZ_JAMPKM010000002.1"/>
</dbReference>
<protein>
    <submittedName>
        <fullName evidence="1">Uncharacterized protein</fullName>
    </submittedName>
</protein>
<organism evidence="1 2">
    <name type="scientific">Trichocoleus desertorum GB2-A4</name>
    <dbReference type="NCBI Taxonomy" id="2933944"/>
    <lineage>
        <taxon>Bacteria</taxon>
        <taxon>Bacillati</taxon>
        <taxon>Cyanobacteriota</taxon>
        <taxon>Cyanophyceae</taxon>
        <taxon>Leptolyngbyales</taxon>
        <taxon>Trichocoleusaceae</taxon>
        <taxon>Trichocoleus</taxon>
    </lineage>
</organism>
<dbReference type="SUPFAM" id="SSF53448">
    <property type="entry name" value="Nucleotide-diphospho-sugar transferases"/>
    <property type="match status" value="1"/>
</dbReference>
<keyword evidence="2" id="KW-1185">Reference proteome</keyword>
<name>A0ABV0J5F8_9CYAN</name>
<dbReference type="Proteomes" id="UP001464891">
    <property type="component" value="Unassembled WGS sequence"/>
</dbReference>
<dbReference type="NCBIfam" id="NF045582">
    <property type="entry name" value="Npun_R2823_gen"/>
    <property type="match status" value="1"/>
</dbReference>